<feature type="domain" description="Glycosyltransferase 2-like" evidence="2">
    <location>
        <begin position="369"/>
        <end position="482"/>
    </location>
</feature>
<name>A0AAE0JPS3_9PEZI</name>
<comment type="caution">
    <text evidence="4">The sequence shown here is derived from an EMBL/GenBank/DDBJ whole genome shotgun (WGS) entry which is preliminary data.</text>
</comment>
<gene>
    <name evidence="4" type="ORF">B0H65DRAFT_544509</name>
</gene>
<reference evidence="4" key="2">
    <citation type="submission" date="2023-06" db="EMBL/GenBank/DDBJ databases">
        <authorList>
            <consortium name="Lawrence Berkeley National Laboratory"/>
            <person name="Haridas S."/>
            <person name="Hensen N."/>
            <person name="Bonometti L."/>
            <person name="Westerberg I."/>
            <person name="Brannstrom I.O."/>
            <person name="Guillou S."/>
            <person name="Cros-Aarteil S."/>
            <person name="Calhoun S."/>
            <person name="Kuo A."/>
            <person name="Mondo S."/>
            <person name="Pangilinan J."/>
            <person name="Riley R."/>
            <person name="Labutti K."/>
            <person name="Andreopoulos B."/>
            <person name="Lipzen A."/>
            <person name="Chen C."/>
            <person name="Yanf M."/>
            <person name="Daum C."/>
            <person name="Ng V."/>
            <person name="Clum A."/>
            <person name="Steindorff A."/>
            <person name="Ohm R."/>
            <person name="Martin F."/>
            <person name="Silar P."/>
            <person name="Natvig D."/>
            <person name="Lalanne C."/>
            <person name="Gautier V."/>
            <person name="Ament-Velasquez S.L."/>
            <person name="Kruys A."/>
            <person name="Hutchinson M.I."/>
            <person name="Powell A.J."/>
            <person name="Barry K."/>
            <person name="Miller A.N."/>
            <person name="Grigoriev I.V."/>
            <person name="Debuchy R."/>
            <person name="Gladieux P."/>
            <person name="Thoren M.H."/>
            <person name="Johannesson H."/>
        </authorList>
    </citation>
    <scope>NUCLEOTIDE SEQUENCE</scope>
    <source>
        <strain evidence="4">CBS 560.94</strain>
    </source>
</reference>
<dbReference type="AlphaFoldDB" id="A0AAE0JPS3"/>
<dbReference type="PANTHER" id="PTHR35408:SF3">
    <property type="entry name" value="GLYCOSYLTRANSFERASE 2-LIKE DOMAIN-CONTAINING PROTEIN"/>
    <property type="match status" value="1"/>
</dbReference>
<feature type="transmembrane region" description="Helical" evidence="1">
    <location>
        <begin position="147"/>
        <end position="166"/>
    </location>
</feature>
<proteinExistence type="predicted"/>
<sequence length="482" mass="54470">MLEDIKHEVMVNWLYQQQCSYLWVASGSGEIEGVMLRKSRGRYMTCLPALGNSPLAAACAALNVQWSPEAIEVPLNDGLRIQILPTVDDLLRARKHQAKHIESALMQLVWKDGNEVDDEEESAPPMVERIVEVDTESGEPKREKRPVHLLNTYLVSITLLIVTVSLRSAWRQLAIEVMVDGDFVRLALIVLAPVQIFFTLFFAQVIVGSLAQIFGPIQQLSVNSKFYSAKLPPRLQTPTLPHVTVQCPLYKEGLAGVIAPTAKSIKHAISTYELQVERIEFYADHSIGWVARLRHGENGFQRRGKFKKAPNMNFALMISCKVEEKLSQIQRSPEWSQHDEAQAYERALQEVLEEDGRAWIDGNIRMGDYILLIDSDTRVPANCLLDTVSEMEQSPDVGIMQFSSGVMQVVHTYFENGITFTNLIYSAIRYTVSNGDAAPFVGYNAILRWSAIQQVSYEDEDGYEKFWSKSHVSEDFDMALRL</sequence>
<dbReference type="PANTHER" id="PTHR35408">
    <property type="entry name" value="CHROMOSOME 15, WHOLE GENOME SHOTGUN SEQUENCE"/>
    <property type="match status" value="1"/>
</dbReference>
<feature type="transmembrane region" description="Helical" evidence="1">
    <location>
        <begin position="186"/>
        <end position="211"/>
    </location>
</feature>
<dbReference type="InterPro" id="IPR029044">
    <property type="entry name" value="Nucleotide-diphossugar_trans"/>
</dbReference>
<dbReference type="Proteomes" id="UP001278500">
    <property type="component" value="Unassembled WGS sequence"/>
</dbReference>
<protein>
    <submittedName>
        <fullName evidence="4">Glycosyl transferase family group 2-domain-containing protein</fullName>
    </submittedName>
</protein>
<dbReference type="GeneID" id="87866454"/>
<evidence type="ECO:0000259" key="2">
    <source>
        <dbReference type="Pfam" id="PF13632"/>
    </source>
</evidence>
<accession>A0AAE0JPS3</accession>
<keyword evidence="5" id="KW-1185">Reference proteome</keyword>
<dbReference type="InterPro" id="IPR001173">
    <property type="entry name" value="Glyco_trans_2-like"/>
</dbReference>
<evidence type="ECO:0000313" key="5">
    <source>
        <dbReference type="Proteomes" id="UP001278500"/>
    </source>
</evidence>
<evidence type="ECO:0000259" key="3">
    <source>
        <dbReference type="Pfam" id="PF25550"/>
    </source>
</evidence>
<keyword evidence="1" id="KW-0812">Transmembrane</keyword>
<keyword evidence="1" id="KW-0472">Membrane</keyword>
<organism evidence="4 5">
    <name type="scientific">Neurospora tetraspora</name>
    <dbReference type="NCBI Taxonomy" id="94610"/>
    <lineage>
        <taxon>Eukaryota</taxon>
        <taxon>Fungi</taxon>
        <taxon>Dikarya</taxon>
        <taxon>Ascomycota</taxon>
        <taxon>Pezizomycotina</taxon>
        <taxon>Sordariomycetes</taxon>
        <taxon>Sordariomycetidae</taxon>
        <taxon>Sordariales</taxon>
        <taxon>Sordariaceae</taxon>
        <taxon>Neurospora</taxon>
    </lineage>
</organism>
<evidence type="ECO:0000313" key="4">
    <source>
        <dbReference type="EMBL" id="KAK3355240.1"/>
    </source>
</evidence>
<keyword evidence="4" id="KW-0808">Transferase</keyword>
<reference evidence="4" key="1">
    <citation type="journal article" date="2023" name="Mol. Phylogenet. Evol.">
        <title>Genome-scale phylogeny and comparative genomics of the fungal order Sordariales.</title>
        <authorList>
            <person name="Hensen N."/>
            <person name="Bonometti L."/>
            <person name="Westerberg I."/>
            <person name="Brannstrom I.O."/>
            <person name="Guillou S."/>
            <person name="Cros-Aarteil S."/>
            <person name="Calhoun S."/>
            <person name="Haridas S."/>
            <person name="Kuo A."/>
            <person name="Mondo S."/>
            <person name="Pangilinan J."/>
            <person name="Riley R."/>
            <person name="LaButti K."/>
            <person name="Andreopoulos B."/>
            <person name="Lipzen A."/>
            <person name="Chen C."/>
            <person name="Yan M."/>
            <person name="Daum C."/>
            <person name="Ng V."/>
            <person name="Clum A."/>
            <person name="Steindorff A."/>
            <person name="Ohm R.A."/>
            <person name="Martin F."/>
            <person name="Silar P."/>
            <person name="Natvig D.O."/>
            <person name="Lalanne C."/>
            <person name="Gautier V."/>
            <person name="Ament-Velasquez S.L."/>
            <person name="Kruys A."/>
            <person name="Hutchinson M.I."/>
            <person name="Powell A.J."/>
            <person name="Barry K."/>
            <person name="Miller A.N."/>
            <person name="Grigoriev I.V."/>
            <person name="Debuchy R."/>
            <person name="Gladieux P."/>
            <person name="Hiltunen Thoren M."/>
            <person name="Johannesson H."/>
        </authorList>
    </citation>
    <scope>NUCLEOTIDE SEQUENCE</scope>
    <source>
        <strain evidence="4">CBS 560.94</strain>
    </source>
</reference>
<dbReference type="Gene3D" id="3.90.550.10">
    <property type="entry name" value="Spore Coat Polysaccharide Biosynthesis Protein SpsA, Chain A"/>
    <property type="match status" value="1"/>
</dbReference>
<dbReference type="RefSeq" id="XP_062686618.1">
    <property type="nucleotide sequence ID" value="XM_062829300.1"/>
</dbReference>
<dbReference type="SUPFAM" id="SSF53448">
    <property type="entry name" value="Nucleotide-diphospho-sugar transferases"/>
    <property type="match status" value="1"/>
</dbReference>
<evidence type="ECO:0000256" key="1">
    <source>
        <dbReference type="SAM" id="Phobius"/>
    </source>
</evidence>
<dbReference type="GO" id="GO:0016740">
    <property type="term" value="F:transferase activity"/>
    <property type="evidence" value="ECO:0007669"/>
    <property type="project" value="UniProtKB-KW"/>
</dbReference>
<feature type="domain" description="DUF7928" evidence="3">
    <location>
        <begin position="5"/>
        <end position="97"/>
    </location>
</feature>
<dbReference type="Pfam" id="PF13632">
    <property type="entry name" value="Glyco_trans_2_3"/>
    <property type="match status" value="1"/>
</dbReference>
<dbReference type="Pfam" id="PF25550">
    <property type="entry name" value="DUF7928"/>
    <property type="match status" value="1"/>
</dbReference>
<keyword evidence="1" id="KW-1133">Transmembrane helix</keyword>
<dbReference type="EMBL" id="JAUEPP010000001">
    <property type="protein sequence ID" value="KAK3355240.1"/>
    <property type="molecule type" value="Genomic_DNA"/>
</dbReference>
<dbReference type="InterPro" id="IPR057688">
    <property type="entry name" value="DUF7928"/>
</dbReference>